<evidence type="ECO:0000313" key="2">
    <source>
        <dbReference type="Proteomes" id="UP000190890"/>
    </source>
</evidence>
<dbReference type="EMBL" id="LZZM01000219">
    <property type="protein sequence ID" value="OOM72899.1"/>
    <property type="molecule type" value="Genomic_DNA"/>
</dbReference>
<keyword evidence="2" id="KW-1185">Reference proteome</keyword>
<reference evidence="1 2" key="1">
    <citation type="submission" date="2016-05" db="EMBL/GenBank/DDBJ databases">
        <title>Microbial solvent formation.</title>
        <authorList>
            <person name="Poehlein A."/>
            <person name="Montoya Solano J.D."/>
            <person name="Flitsch S."/>
            <person name="Krabben P."/>
            <person name="Duerre P."/>
            <person name="Daniel R."/>
        </authorList>
    </citation>
    <scope>NUCLEOTIDE SEQUENCE [LARGE SCALE GENOMIC DNA]</scope>
    <source>
        <strain evidence="1 2">DSM 2619</strain>
    </source>
</reference>
<organism evidence="1 2">
    <name type="scientific">Clostridium puniceum</name>
    <dbReference type="NCBI Taxonomy" id="29367"/>
    <lineage>
        <taxon>Bacteria</taxon>
        <taxon>Bacillati</taxon>
        <taxon>Bacillota</taxon>
        <taxon>Clostridia</taxon>
        <taxon>Eubacteriales</taxon>
        <taxon>Clostridiaceae</taxon>
        <taxon>Clostridium</taxon>
    </lineage>
</organism>
<proteinExistence type="predicted"/>
<sequence>MGNKVIQLNEEEQKNLFCAAWHLTNLIEDFKEDKIGNLATPCETCKYQKECDFDAYSYFQTLTKLTGVIVTPLLGARELARQGKFNLLKNGVEECNNGMQTCKR</sequence>
<accession>A0A1S8T5H3</accession>
<evidence type="ECO:0000313" key="1">
    <source>
        <dbReference type="EMBL" id="OOM72899.1"/>
    </source>
</evidence>
<dbReference type="AlphaFoldDB" id="A0A1S8T5H3"/>
<gene>
    <name evidence="1" type="ORF">CLPUN_46020</name>
</gene>
<dbReference type="Proteomes" id="UP000190890">
    <property type="component" value="Unassembled WGS sequence"/>
</dbReference>
<name>A0A1S8T5H3_9CLOT</name>
<protein>
    <submittedName>
        <fullName evidence="1">Uncharacterized protein</fullName>
    </submittedName>
</protein>
<dbReference type="RefSeq" id="WP_077849525.1">
    <property type="nucleotide sequence ID" value="NZ_LZZM01000219.1"/>
</dbReference>
<comment type="caution">
    <text evidence="1">The sequence shown here is derived from an EMBL/GenBank/DDBJ whole genome shotgun (WGS) entry which is preliminary data.</text>
</comment>
<dbReference type="OrthoDB" id="1957974at2"/>